<dbReference type="InterPro" id="IPR006175">
    <property type="entry name" value="YjgF/YER057c/UK114"/>
</dbReference>
<sequence>MAHGIAFSLVPHQLWNFWHTGPSDSTSFSWTASVLILSLVGLAWSLSRKSSTRLRTGIGTNGIAPVCPPEQLKDDLKGGVANAYALERELTVPFDVGDVRVSKILMHPIKMVLITPKVEVDAASPYGGRLTVSFPADSDCETFSVPLNPTDDLLASWPVIEECRMFGVYLVEGYVVSSTLDGPGSRTPSEILSDYFGRAVYLVMKGPRPRECPPTQAFPKLQETAKFQDGYPFLVASQESLEEVRRVVSAFAQDESPEAKIGGIDRERWRDGGVEIERFRPNIVFKGSGVPFAEDMWRRVRIHPSESESMDASADEARTFTLVSKCTRCLLPNVDITTGARDAAVPYKVLLKFRRNKDPARMSKPELLFAIAIVILSILSRPLAIESQETLTWDITDAPAAVGPYTQAVRVGDLIFLSGSLGLDPVTGKMVEGGVEAQARQALKNMKAVIEASGSEVGKVIKTTVFLHSMDDFKAVNGVYSEFFGEHKPARSAVQVARLPLDALFEIEAIVRRITLTTMSSEPLFETAVNVIYDLDSQGEVKSESRQPPGRTYYASRSSSPPTLVVHRHPAWRPPEFWDDIVYKGDTGRVLRQPVISISDESSEEEEREDDGVPADQRSPVRVYKVTRPAQDMEIDDKDEDGVLPQVGEASRLPTPGLEKGDADDMVDVPMEETEEPALNDASTSTPSGNAQVSASYEKRRGTSVLLQRQPRRDHRPQPPPALRVSSRRLRKEFPDEDFAPGYTCLPDKMIKWGFRCFRCPGAPLISGFNVGLCSTNFVNHLKSAKHRQACLASGSGSRICSDVRPPDTAPASYGSCVEGPPSSISSGSTNTGSSAASSSHSGANVPAAAAQYRDEQLPTKTPREGVQTTLNQPRDDVGEFLRFVGLSPALAGPLREVGISDRTRMRALGSLPDAEFQPVDDCLKAAGSIRSHACW</sequence>
<dbReference type="Pfam" id="PF01042">
    <property type="entry name" value="Ribonuc_L-PSP"/>
    <property type="match status" value="1"/>
</dbReference>
<reference evidence="4" key="1">
    <citation type="submission" date="2022-11" db="EMBL/GenBank/DDBJ databases">
        <title>Genome Sequence of Cubamyces cubensis.</title>
        <authorList>
            <person name="Buettner E."/>
        </authorList>
    </citation>
    <scope>NUCLEOTIDE SEQUENCE</scope>
    <source>
        <strain evidence="4">MPL-01</strain>
    </source>
</reference>
<dbReference type="InterPro" id="IPR006056">
    <property type="entry name" value="RidA"/>
</dbReference>
<feature type="compositionally biased region" description="Acidic residues" evidence="2">
    <location>
        <begin position="601"/>
        <end position="613"/>
    </location>
</feature>
<comment type="caution">
    <text evidence="4">The sequence shown here is derived from an EMBL/GenBank/DDBJ whole genome shotgun (WGS) entry which is preliminary data.</text>
</comment>
<proteinExistence type="inferred from homology"/>
<feature type="compositionally biased region" description="Low complexity" evidence="2">
    <location>
        <begin position="823"/>
        <end position="845"/>
    </location>
</feature>
<dbReference type="GO" id="GO:0030170">
    <property type="term" value="F:pyridoxal phosphate binding"/>
    <property type="evidence" value="ECO:0007669"/>
    <property type="project" value="InterPro"/>
</dbReference>
<name>A0AAD7U0P3_9APHY</name>
<organism evidence="4 5">
    <name type="scientific">Trametes cubensis</name>
    <dbReference type="NCBI Taxonomy" id="1111947"/>
    <lineage>
        <taxon>Eukaryota</taxon>
        <taxon>Fungi</taxon>
        <taxon>Dikarya</taxon>
        <taxon>Basidiomycota</taxon>
        <taxon>Agaricomycotina</taxon>
        <taxon>Agaricomycetes</taxon>
        <taxon>Polyporales</taxon>
        <taxon>Polyporaceae</taxon>
        <taxon>Trametes</taxon>
    </lineage>
</organism>
<dbReference type="FunFam" id="3.30.1330.40:FF:000001">
    <property type="entry name" value="L-PSP family endoribonuclease"/>
    <property type="match status" value="1"/>
</dbReference>
<feature type="compositionally biased region" description="Acidic residues" evidence="2">
    <location>
        <begin position="633"/>
        <end position="642"/>
    </location>
</feature>
<dbReference type="PANTHER" id="PTHR11803">
    <property type="entry name" value="2-IMINOBUTANOATE/2-IMINOPROPANOATE DEAMINASE RIDA"/>
    <property type="match status" value="1"/>
</dbReference>
<feature type="domain" description="MOSC" evidence="3">
    <location>
        <begin position="185"/>
        <end position="394"/>
    </location>
</feature>
<dbReference type="CDD" id="cd00448">
    <property type="entry name" value="YjgF_YER057c_UK114_family"/>
    <property type="match status" value="1"/>
</dbReference>
<keyword evidence="5" id="KW-1185">Reference proteome</keyword>
<dbReference type="PROSITE" id="PS51340">
    <property type="entry name" value="MOSC"/>
    <property type="match status" value="1"/>
</dbReference>
<evidence type="ECO:0000259" key="3">
    <source>
        <dbReference type="PROSITE" id="PS51340"/>
    </source>
</evidence>
<dbReference type="PANTHER" id="PTHR11803:SF39">
    <property type="entry name" value="2-IMINOBUTANOATE_2-IMINOPROPANOATE DEAMINASE"/>
    <property type="match status" value="1"/>
</dbReference>
<feature type="region of interest" description="Disordered" evidence="2">
    <location>
        <begin position="811"/>
        <end position="872"/>
    </location>
</feature>
<dbReference type="NCBIfam" id="TIGR00004">
    <property type="entry name" value="Rid family detoxifying hydrolase"/>
    <property type="match status" value="1"/>
</dbReference>
<dbReference type="InterPro" id="IPR005302">
    <property type="entry name" value="MoCF_Sase_C"/>
</dbReference>
<dbReference type="Proteomes" id="UP001215151">
    <property type="component" value="Unassembled WGS sequence"/>
</dbReference>
<dbReference type="GO" id="GO:0005829">
    <property type="term" value="C:cytosol"/>
    <property type="evidence" value="ECO:0007669"/>
    <property type="project" value="TreeGrafter"/>
</dbReference>
<dbReference type="AlphaFoldDB" id="A0AAD7U0P3"/>
<gene>
    <name evidence="4" type="ORF">ONZ51_g1894</name>
</gene>
<dbReference type="EMBL" id="JAPEVG010000028">
    <property type="protein sequence ID" value="KAJ8495096.1"/>
    <property type="molecule type" value="Genomic_DNA"/>
</dbReference>
<dbReference type="GO" id="GO:0019239">
    <property type="term" value="F:deaminase activity"/>
    <property type="evidence" value="ECO:0007669"/>
    <property type="project" value="TreeGrafter"/>
</dbReference>
<protein>
    <recommendedName>
        <fullName evidence="3">MOSC domain-containing protein</fullName>
    </recommendedName>
</protein>
<dbReference type="SUPFAM" id="SSF55298">
    <property type="entry name" value="YjgF-like"/>
    <property type="match status" value="1"/>
</dbReference>
<dbReference type="Pfam" id="PF03473">
    <property type="entry name" value="MOSC"/>
    <property type="match status" value="1"/>
</dbReference>
<dbReference type="GO" id="GO:0030151">
    <property type="term" value="F:molybdenum ion binding"/>
    <property type="evidence" value="ECO:0007669"/>
    <property type="project" value="InterPro"/>
</dbReference>
<evidence type="ECO:0000256" key="2">
    <source>
        <dbReference type="SAM" id="MobiDB-lite"/>
    </source>
</evidence>
<comment type="similarity">
    <text evidence="1">Belongs to the RutC family.</text>
</comment>
<feature type="compositionally biased region" description="Basic and acidic residues" evidence="2">
    <location>
        <begin position="853"/>
        <end position="864"/>
    </location>
</feature>
<dbReference type="InterPro" id="IPR035959">
    <property type="entry name" value="RutC-like_sf"/>
</dbReference>
<accession>A0AAD7U0P3</accession>
<evidence type="ECO:0000256" key="1">
    <source>
        <dbReference type="ARBA" id="ARBA00010552"/>
    </source>
</evidence>
<feature type="compositionally biased region" description="Acidic residues" evidence="2">
    <location>
        <begin position="662"/>
        <end position="678"/>
    </location>
</feature>
<feature type="region of interest" description="Disordered" evidence="2">
    <location>
        <begin position="539"/>
        <end position="564"/>
    </location>
</feature>
<evidence type="ECO:0000313" key="4">
    <source>
        <dbReference type="EMBL" id="KAJ8495096.1"/>
    </source>
</evidence>
<dbReference type="Gene3D" id="3.30.1330.40">
    <property type="entry name" value="RutC-like"/>
    <property type="match status" value="1"/>
</dbReference>
<evidence type="ECO:0000313" key="5">
    <source>
        <dbReference type="Proteomes" id="UP001215151"/>
    </source>
</evidence>
<feature type="compositionally biased region" description="Polar residues" evidence="2">
    <location>
        <begin position="681"/>
        <end position="695"/>
    </location>
</feature>
<feature type="region of interest" description="Disordered" evidence="2">
    <location>
        <begin position="594"/>
        <end position="724"/>
    </location>
</feature>